<gene>
    <name evidence="1" type="ORF">IHE45_10G020800</name>
</gene>
<keyword evidence="1" id="KW-0326">Glycosidase</keyword>
<comment type="caution">
    <text evidence="1">The sequence shown here is derived from an EMBL/GenBank/DDBJ whole genome shotgun (WGS) entry which is preliminary data.</text>
</comment>
<keyword evidence="2" id="KW-1185">Reference proteome</keyword>
<reference evidence="2" key="1">
    <citation type="journal article" date="2022" name="Nat. Commun.">
        <title>Chromosome evolution and the genetic basis of agronomically important traits in greater yam.</title>
        <authorList>
            <person name="Bredeson J.V."/>
            <person name="Lyons J.B."/>
            <person name="Oniyinde I.O."/>
            <person name="Okereke N.R."/>
            <person name="Kolade O."/>
            <person name="Nnabue I."/>
            <person name="Nwadili C.O."/>
            <person name="Hribova E."/>
            <person name="Parker M."/>
            <person name="Nwogha J."/>
            <person name="Shu S."/>
            <person name="Carlson J."/>
            <person name="Kariba R."/>
            <person name="Muthemba S."/>
            <person name="Knop K."/>
            <person name="Barton G.J."/>
            <person name="Sherwood A.V."/>
            <person name="Lopez-Montes A."/>
            <person name="Asiedu R."/>
            <person name="Jamnadass R."/>
            <person name="Muchugi A."/>
            <person name="Goodstein D."/>
            <person name="Egesi C.N."/>
            <person name="Featherston J."/>
            <person name="Asfaw A."/>
            <person name="Simpson G.G."/>
            <person name="Dolezel J."/>
            <person name="Hendre P.S."/>
            <person name="Van Deynze A."/>
            <person name="Kumar P.L."/>
            <person name="Obidiegwu J.E."/>
            <person name="Bhattacharjee R."/>
            <person name="Rokhsar D.S."/>
        </authorList>
    </citation>
    <scope>NUCLEOTIDE SEQUENCE [LARGE SCALE GENOMIC DNA]</scope>
    <source>
        <strain evidence="2">cv. TDa95/00328</strain>
    </source>
</reference>
<name>A0ACB7V9S3_DIOAL</name>
<proteinExistence type="predicted"/>
<dbReference type="EC" id="3.2.1.23" evidence="1"/>
<dbReference type="EMBL" id="CM037020">
    <property type="protein sequence ID" value="KAH7670361.1"/>
    <property type="molecule type" value="Genomic_DNA"/>
</dbReference>
<organism evidence="1 2">
    <name type="scientific">Dioscorea alata</name>
    <name type="common">Purple yam</name>
    <dbReference type="NCBI Taxonomy" id="55571"/>
    <lineage>
        <taxon>Eukaryota</taxon>
        <taxon>Viridiplantae</taxon>
        <taxon>Streptophyta</taxon>
        <taxon>Embryophyta</taxon>
        <taxon>Tracheophyta</taxon>
        <taxon>Spermatophyta</taxon>
        <taxon>Magnoliopsida</taxon>
        <taxon>Liliopsida</taxon>
        <taxon>Dioscoreales</taxon>
        <taxon>Dioscoreaceae</taxon>
        <taxon>Dioscorea</taxon>
    </lineage>
</organism>
<evidence type="ECO:0000313" key="1">
    <source>
        <dbReference type="EMBL" id="KAH7670361.1"/>
    </source>
</evidence>
<dbReference type="Proteomes" id="UP000827976">
    <property type="component" value="Chromosome 10"/>
</dbReference>
<keyword evidence="1" id="KW-0378">Hydrolase</keyword>
<evidence type="ECO:0000313" key="2">
    <source>
        <dbReference type="Proteomes" id="UP000827976"/>
    </source>
</evidence>
<accession>A0ACB7V9S3</accession>
<protein>
    <submittedName>
        <fullName evidence="1">Beta-galactosidase protein</fullName>
        <ecNumber evidence="1">3.2.1.23</ecNumber>
    </submittedName>
</protein>
<sequence length="240" mass="27308">MICGAAEDFKSNNLSFMNVCRKLWILLLLKDFFLLNEFFYWTWKSFSCATLGSKVGHWLRLEQHVQLVEGDNQLALLSETVGLQNYGAFMEKDGAGFRGPIKLTGFRNFGYLDLTKFLWTYQVGLKGEAAKYYAPEEQENVDWVDLQLGAPSAFIWYKAYFDAPRGSDPVAIDLGSMGKGFAWINGHGLGRYWSLVAPKSGCPKTCDYRGTYKESKCVTNCGQLTQSWYALFLFISLYQE</sequence>